<keyword evidence="1" id="KW-0732">Signal</keyword>
<dbReference type="EMBL" id="FMXQ01000004">
    <property type="protein sequence ID" value="SDB32061.1"/>
    <property type="molecule type" value="Genomic_DNA"/>
</dbReference>
<feature type="signal peptide" evidence="1">
    <location>
        <begin position="1"/>
        <end position="24"/>
    </location>
</feature>
<dbReference type="RefSeq" id="WP_090876724.1">
    <property type="nucleotide sequence ID" value="NZ_FMXQ01000004.1"/>
</dbReference>
<dbReference type="Proteomes" id="UP000199071">
    <property type="component" value="Unassembled WGS sequence"/>
</dbReference>
<dbReference type="STRING" id="665467.SAMN02982931_02480"/>
<dbReference type="AlphaFoldDB" id="A0A1G6CGW7"/>
<reference evidence="3 4" key="1">
    <citation type="submission" date="2016-10" db="EMBL/GenBank/DDBJ databases">
        <authorList>
            <person name="de Groot N.N."/>
        </authorList>
    </citation>
    <scope>NUCLEOTIDE SEQUENCE [LARGE SCALE GENOMIC DNA]</scope>
    <source>
        <strain evidence="3 4">ATCC 35022</strain>
    </source>
</reference>
<evidence type="ECO:0000259" key="2">
    <source>
        <dbReference type="SMART" id="SM00287"/>
    </source>
</evidence>
<feature type="domain" description="SH3b" evidence="2">
    <location>
        <begin position="21"/>
        <end position="83"/>
    </location>
</feature>
<dbReference type="SMART" id="SM00287">
    <property type="entry name" value="SH3b"/>
    <property type="match status" value="1"/>
</dbReference>
<evidence type="ECO:0000313" key="3">
    <source>
        <dbReference type="EMBL" id="SDB32061.1"/>
    </source>
</evidence>
<feature type="chain" id="PRO_5011729381" evidence="1">
    <location>
        <begin position="25"/>
        <end position="139"/>
    </location>
</feature>
<protein>
    <submittedName>
        <fullName evidence="3">Uncharacterized conserved protein YraI</fullName>
    </submittedName>
</protein>
<evidence type="ECO:0000256" key="1">
    <source>
        <dbReference type="SAM" id="SignalP"/>
    </source>
</evidence>
<proteinExistence type="predicted"/>
<sequence length="139" mass="15147">MSLRSLTFAAGLLAGLVAPAIALAAYTTGSVNVRTGPGTNYYVITTAPPGAWVGVHRCVANWCDVSVVGVRGWMSASYIGDGPQPYYAPQPRYVPPPYAYRPVPPPPVYYDPYPYRGPYPYYGPRRPRASYGFSFGFAR</sequence>
<dbReference type="InterPro" id="IPR003646">
    <property type="entry name" value="SH3-like_bac-type"/>
</dbReference>
<name>A0A1G6CGW7_9HYPH</name>
<organism evidence="3 4">
    <name type="scientific">Bauldia litoralis</name>
    <dbReference type="NCBI Taxonomy" id="665467"/>
    <lineage>
        <taxon>Bacteria</taxon>
        <taxon>Pseudomonadati</taxon>
        <taxon>Pseudomonadota</taxon>
        <taxon>Alphaproteobacteria</taxon>
        <taxon>Hyphomicrobiales</taxon>
        <taxon>Kaistiaceae</taxon>
        <taxon>Bauldia</taxon>
    </lineage>
</organism>
<keyword evidence="4" id="KW-1185">Reference proteome</keyword>
<dbReference type="Gene3D" id="2.30.30.40">
    <property type="entry name" value="SH3 Domains"/>
    <property type="match status" value="1"/>
</dbReference>
<accession>A0A1G6CGW7</accession>
<gene>
    <name evidence="3" type="ORF">SAMN02982931_02480</name>
</gene>
<dbReference type="OrthoDB" id="8074373at2"/>
<evidence type="ECO:0000313" key="4">
    <source>
        <dbReference type="Proteomes" id="UP000199071"/>
    </source>
</evidence>
<dbReference type="Pfam" id="PF08239">
    <property type="entry name" value="SH3_3"/>
    <property type="match status" value="1"/>
</dbReference>